<reference evidence="2 3" key="1">
    <citation type="journal article" date="2016" name="Mol. Biol. Evol.">
        <title>Comparative Genomics of Early-Diverging Mushroom-Forming Fungi Provides Insights into the Origins of Lignocellulose Decay Capabilities.</title>
        <authorList>
            <person name="Nagy L.G."/>
            <person name="Riley R."/>
            <person name="Tritt A."/>
            <person name="Adam C."/>
            <person name="Daum C."/>
            <person name="Floudas D."/>
            <person name="Sun H."/>
            <person name="Yadav J.S."/>
            <person name="Pangilinan J."/>
            <person name="Larsson K.H."/>
            <person name="Matsuura K."/>
            <person name="Barry K."/>
            <person name="Labutti K."/>
            <person name="Kuo R."/>
            <person name="Ohm R.A."/>
            <person name="Bhattacharya S.S."/>
            <person name="Shirouzu T."/>
            <person name="Yoshinaga Y."/>
            <person name="Martin F.M."/>
            <person name="Grigoriev I.V."/>
            <person name="Hibbett D.S."/>
        </authorList>
    </citation>
    <scope>NUCLEOTIDE SEQUENCE [LARGE SCALE GENOMIC DNA]</scope>
    <source>
        <strain evidence="2 3">HHB12029</strain>
    </source>
</reference>
<accession>A0A165BPF4</accession>
<evidence type="ECO:0000259" key="1">
    <source>
        <dbReference type="Pfam" id="PF13976"/>
    </source>
</evidence>
<gene>
    <name evidence="2" type="ORF">EXIGLDRAFT_596948</name>
</gene>
<dbReference type="InterPro" id="IPR025724">
    <property type="entry name" value="GAG-pre-integrase_dom"/>
</dbReference>
<protein>
    <recommendedName>
        <fullName evidence="1">GAG-pre-integrase domain-containing protein</fullName>
    </recommendedName>
</protein>
<dbReference type="InParanoid" id="A0A165BPF4"/>
<dbReference type="InterPro" id="IPR039537">
    <property type="entry name" value="Retrotran_Ty1/copia-like"/>
</dbReference>
<feature type="domain" description="GAG-pre-integrase" evidence="1">
    <location>
        <begin position="1"/>
        <end position="44"/>
    </location>
</feature>
<dbReference type="Proteomes" id="UP000077266">
    <property type="component" value="Unassembled WGS sequence"/>
</dbReference>
<dbReference type="AlphaFoldDB" id="A0A165BPF4"/>
<sequence>HRRYGHLSFSGLRTLASKGLVKGFDLDESSLPSPSCEACIQAKQAHRPFPAEASNRSNTAGERVMSDVWGPARVLAKGGYRYYISCTDD</sequence>
<dbReference type="STRING" id="1314781.A0A165BPF4"/>
<feature type="non-terminal residue" evidence="2">
    <location>
        <position position="89"/>
    </location>
</feature>
<name>A0A165BPF4_EXIGL</name>
<dbReference type="PANTHER" id="PTHR42648">
    <property type="entry name" value="TRANSPOSASE, PUTATIVE-RELATED"/>
    <property type="match status" value="1"/>
</dbReference>
<evidence type="ECO:0000313" key="3">
    <source>
        <dbReference type="Proteomes" id="UP000077266"/>
    </source>
</evidence>
<organism evidence="2 3">
    <name type="scientific">Exidia glandulosa HHB12029</name>
    <dbReference type="NCBI Taxonomy" id="1314781"/>
    <lineage>
        <taxon>Eukaryota</taxon>
        <taxon>Fungi</taxon>
        <taxon>Dikarya</taxon>
        <taxon>Basidiomycota</taxon>
        <taxon>Agaricomycotina</taxon>
        <taxon>Agaricomycetes</taxon>
        <taxon>Auriculariales</taxon>
        <taxon>Exidiaceae</taxon>
        <taxon>Exidia</taxon>
    </lineage>
</organism>
<dbReference type="PANTHER" id="PTHR42648:SF24">
    <property type="entry name" value="INTEGRASE CATALYTIC DOMAIN-CONTAINING PROTEIN"/>
    <property type="match status" value="1"/>
</dbReference>
<dbReference type="OrthoDB" id="7691805at2759"/>
<dbReference type="Pfam" id="PF13976">
    <property type="entry name" value="gag_pre-integrs"/>
    <property type="match status" value="1"/>
</dbReference>
<proteinExistence type="predicted"/>
<dbReference type="EMBL" id="KV426428">
    <property type="protein sequence ID" value="KZV81015.1"/>
    <property type="molecule type" value="Genomic_DNA"/>
</dbReference>
<feature type="non-terminal residue" evidence="2">
    <location>
        <position position="1"/>
    </location>
</feature>
<evidence type="ECO:0000313" key="2">
    <source>
        <dbReference type="EMBL" id="KZV81015.1"/>
    </source>
</evidence>
<keyword evidence="3" id="KW-1185">Reference proteome</keyword>